<dbReference type="InterPro" id="IPR040079">
    <property type="entry name" value="Glutathione_S-Trfase"/>
</dbReference>
<dbReference type="RefSeq" id="WP_024923792.1">
    <property type="nucleotide sequence ID" value="NZ_MDEO01000035.1"/>
</dbReference>
<dbReference type="InterPro" id="IPR004045">
    <property type="entry name" value="Glutathione_S-Trfase_N"/>
</dbReference>
<dbReference type="Gene3D" id="3.40.30.10">
    <property type="entry name" value="Glutaredoxin"/>
    <property type="match status" value="1"/>
</dbReference>
<dbReference type="InterPro" id="IPR050983">
    <property type="entry name" value="GST_Omega/HSP26"/>
</dbReference>
<dbReference type="SUPFAM" id="SSF52833">
    <property type="entry name" value="Thioredoxin-like"/>
    <property type="match status" value="1"/>
</dbReference>
<dbReference type="EMBL" id="MDEO01000035">
    <property type="protein sequence ID" value="OCX14558.1"/>
    <property type="molecule type" value="Genomic_DNA"/>
</dbReference>
<feature type="domain" description="GST N-terminal" evidence="1">
    <location>
        <begin position="5"/>
        <end position="86"/>
    </location>
</feature>
<dbReference type="GO" id="GO:0016740">
    <property type="term" value="F:transferase activity"/>
    <property type="evidence" value="ECO:0007669"/>
    <property type="project" value="UniProtKB-KW"/>
</dbReference>
<sequence length="215" mass="23766">MSQQPKPILYGADYSVYVRIARLTLMEKQVEHDVVPVDIFAEGGPPEWYRALHPFSRIPAFEHDGLNLFETTAIARYVDEAFDGPALQPHEARQRAVMNQIIGLLDAYAYRALVWDIYVETVSKPRQGATPDDAVVTAALPRAEACLATLAGLKQPGTFLLGEQLTLADLHAAPMFFYFAQAAVAASMLEKNPALSGWWDAMQVRESFLATLPSS</sequence>
<dbReference type="STRING" id="1566387.QV13_19070"/>
<evidence type="ECO:0000259" key="2">
    <source>
        <dbReference type="PROSITE" id="PS50405"/>
    </source>
</evidence>
<gene>
    <name evidence="3" type="ORF">QV13_19070</name>
</gene>
<dbReference type="PROSITE" id="PS50404">
    <property type="entry name" value="GST_NTER"/>
    <property type="match status" value="1"/>
</dbReference>
<comment type="caution">
    <text evidence="3">The sequence shown here is derived from an EMBL/GenBank/DDBJ whole genome shotgun (WGS) entry which is preliminary data.</text>
</comment>
<dbReference type="Pfam" id="PF13417">
    <property type="entry name" value="GST_N_3"/>
    <property type="match status" value="1"/>
</dbReference>
<feature type="domain" description="GST C-terminal" evidence="2">
    <location>
        <begin position="91"/>
        <end position="215"/>
    </location>
</feature>
<dbReference type="InterPro" id="IPR010987">
    <property type="entry name" value="Glutathione-S-Trfase_C-like"/>
</dbReference>
<evidence type="ECO:0000313" key="4">
    <source>
        <dbReference type="Proteomes" id="UP000094412"/>
    </source>
</evidence>
<dbReference type="Gene3D" id="1.20.1050.10">
    <property type="match status" value="1"/>
</dbReference>
<dbReference type="GO" id="GO:0005737">
    <property type="term" value="C:cytoplasm"/>
    <property type="evidence" value="ECO:0007669"/>
    <property type="project" value="TreeGrafter"/>
</dbReference>
<name>A0A1C2DIH6_9HYPH</name>
<dbReference type="Pfam" id="PF00043">
    <property type="entry name" value="GST_C"/>
    <property type="match status" value="1"/>
</dbReference>
<dbReference type="InterPro" id="IPR036249">
    <property type="entry name" value="Thioredoxin-like_sf"/>
</dbReference>
<dbReference type="PANTHER" id="PTHR43968:SF6">
    <property type="entry name" value="GLUTATHIONE S-TRANSFERASE OMEGA"/>
    <property type="match status" value="1"/>
</dbReference>
<dbReference type="CDD" id="cd00299">
    <property type="entry name" value="GST_C_family"/>
    <property type="match status" value="1"/>
</dbReference>
<reference evidence="3 4" key="1">
    <citation type="submission" date="2016-08" db="EMBL/GenBank/DDBJ databases">
        <title>Whole genome sequence of Mesorhizobium sp. strain UASWS1009 isolated from industrial sewage.</title>
        <authorList>
            <person name="Crovadore J."/>
            <person name="Calmin G."/>
            <person name="Chablais R."/>
            <person name="Cochard B."/>
            <person name="Lefort F."/>
        </authorList>
    </citation>
    <scope>NUCLEOTIDE SEQUENCE [LARGE SCALE GENOMIC DNA]</scope>
    <source>
        <strain evidence="3 4">UASWS1009</strain>
    </source>
</reference>
<dbReference type="SFLD" id="SFLDS00019">
    <property type="entry name" value="Glutathione_Transferase_(cytos"/>
    <property type="match status" value="1"/>
</dbReference>
<accession>A0A1C2DIH6</accession>
<dbReference type="Proteomes" id="UP000094412">
    <property type="component" value="Unassembled WGS sequence"/>
</dbReference>
<dbReference type="PROSITE" id="PS50405">
    <property type="entry name" value="GST_CTER"/>
    <property type="match status" value="1"/>
</dbReference>
<dbReference type="InterPro" id="IPR004046">
    <property type="entry name" value="GST_C"/>
</dbReference>
<dbReference type="InterPro" id="IPR036282">
    <property type="entry name" value="Glutathione-S-Trfase_C_sf"/>
</dbReference>
<dbReference type="OrthoDB" id="9797500at2"/>
<dbReference type="AlphaFoldDB" id="A0A1C2DIH6"/>
<evidence type="ECO:0000259" key="1">
    <source>
        <dbReference type="PROSITE" id="PS50404"/>
    </source>
</evidence>
<dbReference type="SFLD" id="SFLDG00358">
    <property type="entry name" value="Main_(cytGST)"/>
    <property type="match status" value="1"/>
</dbReference>
<dbReference type="PANTHER" id="PTHR43968">
    <property type="match status" value="1"/>
</dbReference>
<evidence type="ECO:0000313" key="3">
    <source>
        <dbReference type="EMBL" id="OCX14558.1"/>
    </source>
</evidence>
<organism evidence="3 4">
    <name type="scientific">Mesorhizobium hungaricum</name>
    <dbReference type="NCBI Taxonomy" id="1566387"/>
    <lineage>
        <taxon>Bacteria</taxon>
        <taxon>Pseudomonadati</taxon>
        <taxon>Pseudomonadota</taxon>
        <taxon>Alphaproteobacteria</taxon>
        <taxon>Hyphomicrobiales</taxon>
        <taxon>Phyllobacteriaceae</taxon>
        <taxon>Mesorhizobium</taxon>
    </lineage>
</organism>
<dbReference type="SUPFAM" id="SSF47616">
    <property type="entry name" value="GST C-terminal domain-like"/>
    <property type="match status" value="1"/>
</dbReference>
<keyword evidence="3" id="KW-0808">Transferase</keyword>
<proteinExistence type="predicted"/>
<protein>
    <submittedName>
        <fullName evidence="3">Glutathione S-transferase</fullName>
    </submittedName>
</protein>
<keyword evidence="4" id="KW-1185">Reference proteome</keyword>